<evidence type="ECO:0000256" key="3">
    <source>
        <dbReference type="ARBA" id="ARBA00022824"/>
    </source>
</evidence>
<evidence type="ECO:0000313" key="11">
    <source>
        <dbReference type="Proteomes" id="UP000276991"/>
    </source>
</evidence>
<protein>
    <recommendedName>
        <fullName evidence="9">Ankyrin repeat domain-containing protein</fullName>
    </recommendedName>
</protein>
<evidence type="ECO:0000256" key="8">
    <source>
        <dbReference type="PROSITE-ProRule" id="PRU00023"/>
    </source>
</evidence>
<feature type="repeat" description="ANK" evidence="8">
    <location>
        <begin position="52"/>
        <end position="84"/>
    </location>
</feature>
<dbReference type="SUPFAM" id="SSF48403">
    <property type="entry name" value="Ankyrin repeat"/>
    <property type="match status" value="1"/>
</dbReference>
<proteinExistence type="predicted"/>
<accession>A0A498S4D7</accession>
<feature type="domain" description="Ankyrin repeat" evidence="9">
    <location>
        <begin position="168"/>
        <end position="436"/>
    </location>
</feature>
<evidence type="ECO:0000256" key="2">
    <source>
        <dbReference type="ARBA" id="ARBA00022737"/>
    </source>
</evidence>
<gene>
    <name evidence="10" type="ORF">NAV_LOCUS1524</name>
</gene>
<dbReference type="GO" id="GO:0005102">
    <property type="term" value="F:signaling receptor binding"/>
    <property type="evidence" value="ECO:0007669"/>
    <property type="project" value="TreeGrafter"/>
</dbReference>
<dbReference type="InterPro" id="IPR002110">
    <property type="entry name" value="Ankyrin_rpt"/>
</dbReference>
<organism evidence="10 11">
    <name type="scientific">Acanthocheilonema viteae</name>
    <name type="common">Filarial nematode worm</name>
    <name type="synonym">Dipetalonema viteae</name>
    <dbReference type="NCBI Taxonomy" id="6277"/>
    <lineage>
        <taxon>Eukaryota</taxon>
        <taxon>Metazoa</taxon>
        <taxon>Ecdysozoa</taxon>
        <taxon>Nematoda</taxon>
        <taxon>Chromadorea</taxon>
        <taxon>Rhabditida</taxon>
        <taxon>Spirurina</taxon>
        <taxon>Spiruromorpha</taxon>
        <taxon>Filarioidea</taxon>
        <taxon>Onchocercidae</taxon>
        <taxon>Acanthocheilonema</taxon>
    </lineage>
</organism>
<dbReference type="InterPro" id="IPR036770">
    <property type="entry name" value="Ankyrin_rpt-contain_sf"/>
</dbReference>
<comment type="subcellular location">
    <subcellularLocation>
        <location evidence="1">Endoplasmic reticulum membrane</location>
    </subcellularLocation>
</comment>
<sequence length="453" mass="52522">MTEIERYPLHRAAFFNDTQSIAQLINNGFIFDLYIFDSIIMQRADLHLQDLQGNTALHISTMLGHREATALLLAHNAPVKSKNRDGWNSLMEAVSYGDRQIITAMLRKLKAQSRENMAARKPHLLKMLSEFDDFYLELKWDFQSWLPLLTKMLPSDVCKIYKCGTNLRLDTTLVDFTDRTWERGNISFIFASDSDRAKNQLLILDHEAKVFQRIRHEESQTELDEEIDVLMSSDIVSVQMSTKPITFERTISGWIFKHEKLEQVGDYSAVYYTMDGMSLITRKRREHLTAEDIKKNKAFMQSLTMGSLMTEDEFISLQHRKSLPPPRKVTTTWEEYINAAAGLAPSLGRTHVLKQNTKKFKALIAMAEDFPLSIDVLLDIFEIVAPFKHFDKLRCFCKMRLPPGFPVRVEIPILPTISAKVTFQKFMFRNDLTSKMFKIPKSYREDANRFPDL</sequence>
<dbReference type="Pfam" id="PF12796">
    <property type="entry name" value="Ank_2"/>
    <property type="match status" value="1"/>
</dbReference>
<dbReference type="AlphaFoldDB" id="A0A498S4D7"/>
<keyword evidence="4 8" id="KW-0040">ANK repeat</keyword>
<dbReference type="PANTHER" id="PTHR12447:SF25">
    <property type="entry name" value="ANKYRIN REPEAT DOMAIN-CONTAINING PROTEIN 13C"/>
    <property type="match status" value="1"/>
</dbReference>
<keyword evidence="5" id="KW-0472">Membrane</keyword>
<dbReference type="GO" id="GO:0006621">
    <property type="term" value="P:protein retention in ER lumen"/>
    <property type="evidence" value="ECO:0007669"/>
    <property type="project" value="TreeGrafter"/>
</dbReference>
<dbReference type="PANTHER" id="PTHR12447">
    <property type="entry name" value="ANKYRIN REPEAT DOMAIN-CONTAINING PROTEIN 13"/>
    <property type="match status" value="1"/>
</dbReference>
<evidence type="ECO:0000256" key="6">
    <source>
        <dbReference type="ARBA" id="ARBA00023186"/>
    </source>
</evidence>
<dbReference type="PROSITE" id="PS50088">
    <property type="entry name" value="ANK_REPEAT"/>
    <property type="match status" value="1"/>
</dbReference>
<name>A0A498S4D7_ACAVI</name>
<evidence type="ECO:0000256" key="7">
    <source>
        <dbReference type="ARBA" id="ARBA00037107"/>
    </source>
</evidence>
<dbReference type="InterPro" id="IPR055285">
    <property type="entry name" value="ANKRD13_C"/>
</dbReference>
<evidence type="ECO:0000256" key="5">
    <source>
        <dbReference type="ARBA" id="ARBA00023136"/>
    </source>
</evidence>
<dbReference type="SMART" id="SM00248">
    <property type="entry name" value="ANK"/>
    <property type="match status" value="3"/>
</dbReference>
<dbReference type="EMBL" id="UPTC01000134">
    <property type="protein sequence ID" value="VBB26694.1"/>
    <property type="molecule type" value="Genomic_DNA"/>
</dbReference>
<keyword evidence="3" id="KW-0256">Endoplasmic reticulum</keyword>
<dbReference type="InterPro" id="IPR021832">
    <property type="entry name" value="ANKRD13"/>
</dbReference>
<dbReference type="STRING" id="6277.A0A498S4D7"/>
<dbReference type="OrthoDB" id="1585644at2759"/>
<keyword evidence="6" id="KW-0143">Chaperone</keyword>
<evidence type="ECO:0000256" key="1">
    <source>
        <dbReference type="ARBA" id="ARBA00004586"/>
    </source>
</evidence>
<keyword evidence="11" id="KW-1185">Reference proteome</keyword>
<evidence type="ECO:0000259" key="9">
    <source>
        <dbReference type="Pfam" id="PF11904"/>
    </source>
</evidence>
<dbReference type="Pfam" id="PF11904">
    <property type="entry name" value="ANKRD13_C"/>
    <property type="match status" value="1"/>
</dbReference>
<keyword evidence="2" id="KW-0677">Repeat</keyword>
<dbReference type="GO" id="GO:0005789">
    <property type="term" value="C:endoplasmic reticulum membrane"/>
    <property type="evidence" value="ECO:0007669"/>
    <property type="project" value="UniProtKB-SubCell"/>
</dbReference>
<comment type="function">
    <text evidence="7">Acts as a molecular chaperone for G protein-coupled receptors, regulating their biogenesis and exit from the ER.</text>
</comment>
<evidence type="ECO:0000313" key="10">
    <source>
        <dbReference type="EMBL" id="VBB26694.1"/>
    </source>
</evidence>
<reference evidence="10 11" key="1">
    <citation type="submission" date="2018-08" db="EMBL/GenBank/DDBJ databases">
        <authorList>
            <person name="Laetsch R D."/>
            <person name="Stevens L."/>
            <person name="Kumar S."/>
            <person name="Blaxter L. M."/>
        </authorList>
    </citation>
    <scope>NUCLEOTIDE SEQUENCE [LARGE SCALE GENOMIC DNA]</scope>
</reference>
<dbReference type="Gene3D" id="1.25.40.20">
    <property type="entry name" value="Ankyrin repeat-containing domain"/>
    <property type="match status" value="1"/>
</dbReference>
<dbReference type="Proteomes" id="UP000276991">
    <property type="component" value="Unassembled WGS sequence"/>
</dbReference>
<dbReference type="PROSITE" id="PS50297">
    <property type="entry name" value="ANK_REP_REGION"/>
    <property type="match status" value="1"/>
</dbReference>
<evidence type="ECO:0000256" key="4">
    <source>
        <dbReference type="ARBA" id="ARBA00023043"/>
    </source>
</evidence>